<name>A0A6J5M7A5_9CAUD</name>
<reference evidence="1" key="1">
    <citation type="submission" date="2020-04" db="EMBL/GenBank/DDBJ databases">
        <authorList>
            <person name="Chiriac C."/>
            <person name="Salcher M."/>
            <person name="Ghai R."/>
            <person name="Kavagutti S V."/>
        </authorList>
    </citation>
    <scope>NUCLEOTIDE SEQUENCE</scope>
</reference>
<dbReference type="EMBL" id="LR796417">
    <property type="protein sequence ID" value="CAB4142618.1"/>
    <property type="molecule type" value="Genomic_DNA"/>
</dbReference>
<evidence type="ECO:0000313" key="1">
    <source>
        <dbReference type="EMBL" id="CAB4142618.1"/>
    </source>
</evidence>
<protein>
    <submittedName>
        <fullName evidence="1">Uncharacterized protein</fullName>
    </submittedName>
</protein>
<organism evidence="1">
    <name type="scientific">uncultured Caudovirales phage</name>
    <dbReference type="NCBI Taxonomy" id="2100421"/>
    <lineage>
        <taxon>Viruses</taxon>
        <taxon>Duplodnaviria</taxon>
        <taxon>Heunggongvirae</taxon>
        <taxon>Uroviricota</taxon>
        <taxon>Caudoviricetes</taxon>
        <taxon>Peduoviridae</taxon>
        <taxon>Maltschvirus</taxon>
        <taxon>Maltschvirus maltsch</taxon>
    </lineage>
</organism>
<proteinExistence type="predicted"/>
<gene>
    <name evidence="1" type="ORF">UFOVP437_26</name>
</gene>
<accession>A0A6J5M7A5</accession>
<sequence length="122" mass="13558">MSEINASKVEFKLELAEAGLNVLEYIPERVTPPIVIMNSAQPYLQSAQFGEWSMGLELVLVASTATNKKATENLDQLIEDVLNAIEPLTYVRITSVNQPYNLQSNNAEYLAANIFVQLDITL</sequence>